<dbReference type="Gene3D" id="3.30.70.3550">
    <property type="entry name" value="Leucyl/phenylalanyl-tRNA-protein transferase, N-terminal domain"/>
    <property type="match status" value="1"/>
</dbReference>
<evidence type="ECO:0000256" key="2">
    <source>
        <dbReference type="ARBA" id="ARBA00022490"/>
    </source>
</evidence>
<dbReference type="InterPro" id="IPR016181">
    <property type="entry name" value="Acyl_CoA_acyltransferase"/>
</dbReference>
<dbReference type="AlphaFoldDB" id="A0A1S9PI19"/>
<evidence type="ECO:0000256" key="1">
    <source>
        <dbReference type="ARBA" id="ARBA00004496"/>
    </source>
</evidence>
<evidence type="ECO:0000256" key="10">
    <source>
        <dbReference type="ARBA" id="ARBA00066767"/>
    </source>
</evidence>
<dbReference type="Gene3D" id="3.40.630.70">
    <property type="entry name" value="Leucyl/phenylalanyl-tRNA-protein transferase, C-terminal domain"/>
    <property type="match status" value="1"/>
</dbReference>
<keyword evidence="2 15" id="KW-0963">Cytoplasm</keyword>
<evidence type="ECO:0000256" key="4">
    <source>
        <dbReference type="ARBA" id="ARBA00023315"/>
    </source>
</evidence>
<evidence type="ECO:0000256" key="3">
    <source>
        <dbReference type="ARBA" id="ARBA00022679"/>
    </source>
</evidence>
<dbReference type="FunFam" id="3.30.70.3550:FF:000001">
    <property type="entry name" value="Leucyl/phenylalanyl-tRNA--protein transferase"/>
    <property type="match status" value="1"/>
</dbReference>
<dbReference type="GO" id="GO:0008914">
    <property type="term" value="F:leucyl-tRNA--protein transferase activity"/>
    <property type="evidence" value="ECO:0007669"/>
    <property type="project" value="UniProtKB-UniRule"/>
</dbReference>
<evidence type="ECO:0000256" key="8">
    <source>
        <dbReference type="ARBA" id="ARBA00054043"/>
    </source>
</evidence>
<dbReference type="EC" id="2.3.2.6" evidence="10 15"/>
<dbReference type="RefSeq" id="WP_078347290.1">
    <property type="nucleotide sequence ID" value="NZ_MBTF01000005.1"/>
</dbReference>
<evidence type="ECO:0000256" key="13">
    <source>
        <dbReference type="ARBA" id="ARBA00077165"/>
    </source>
</evidence>
<accession>A0A1S9PI19</accession>
<evidence type="ECO:0000256" key="12">
    <source>
        <dbReference type="ARBA" id="ARBA00077136"/>
    </source>
</evidence>
<dbReference type="STRING" id="1792845.BC343_23615"/>
<protein>
    <recommendedName>
        <fullName evidence="11 15">Leucyl/phenylalanyl-tRNA--protein transferase</fullName>
        <ecNumber evidence="10 15">2.3.2.6</ecNumber>
    </recommendedName>
    <alternativeName>
        <fullName evidence="12 15">L/F-transferase</fullName>
    </alternativeName>
    <alternativeName>
        <fullName evidence="13 15">Leucyltransferase</fullName>
    </alternativeName>
    <alternativeName>
        <fullName evidence="14 15">Phenyalanyltransferase</fullName>
    </alternativeName>
</protein>
<evidence type="ECO:0000313" key="17">
    <source>
        <dbReference type="Proteomes" id="UP000189739"/>
    </source>
</evidence>
<sequence length="212" mass="23678">MIFRIDERIVFPDPALAEEDGLLAIGGDLSSSRLLLAYANGIFPWYSEDDPILWFSPHERFVLYPERLNVSKTMRKVLRSGVFTITTNKCFNDVIEACSVAPREGQDGTWITADMKAAYNELHRIGAAHSVEVWQGDALVGGLYGIKAGRVFCGESMFSRVSNASKTALIWLCQTGNYDLVDCQVYTEHLESMGAAMISREEYITILHKTIA</sequence>
<evidence type="ECO:0000256" key="5">
    <source>
        <dbReference type="ARBA" id="ARBA00050607"/>
    </source>
</evidence>
<evidence type="ECO:0000256" key="7">
    <source>
        <dbReference type="ARBA" id="ARBA00051538"/>
    </source>
</evidence>
<dbReference type="InterPro" id="IPR042221">
    <property type="entry name" value="Leu/Phe-tRNA_Trfase_N"/>
</dbReference>
<evidence type="ECO:0000256" key="14">
    <source>
        <dbReference type="ARBA" id="ARBA00083640"/>
    </source>
</evidence>
<comment type="catalytic activity">
    <reaction evidence="7 15">
        <text>N-terminal L-lysyl-[protein] + L-leucyl-tRNA(Leu) = N-terminal L-leucyl-L-lysyl-[protein] + tRNA(Leu) + H(+)</text>
        <dbReference type="Rhea" id="RHEA:12340"/>
        <dbReference type="Rhea" id="RHEA-COMP:9613"/>
        <dbReference type="Rhea" id="RHEA-COMP:9622"/>
        <dbReference type="Rhea" id="RHEA-COMP:12670"/>
        <dbReference type="Rhea" id="RHEA-COMP:12671"/>
        <dbReference type="ChEBI" id="CHEBI:15378"/>
        <dbReference type="ChEBI" id="CHEBI:65249"/>
        <dbReference type="ChEBI" id="CHEBI:78442"/>
        <dbReference type="ChEBI" id="CHEBI:78494"/>
        <dbReference type="ChEBI" id="CHEBI:133043"/>
        <dbReference type="EC" id="2.3.2.6"/>
    </reaction>
</comment>
<reference evidence="16 17" key="1">
    <citation type="submission" date="2016-07" db="EMBL/GenBank/DDBJ databases">
        <title>Genomic analysis of zinc-resistant bacterium Mucilaginibacter pedocola TBZ30.</title>
        <authorList>
            <person name="Huang J."/>
            <person name="Tang J."/>
        </authorList>
    </citation>
    <scope>NUCLEOTIDE SEQUENCE [LARGE SCALE GENOMIC DNA]</scope>
    <source>
        <strain evidence="16 17">TBZ30</strain>
    </source>
</reference>
<evidence type="ECO:0000256" key="15">
    <source>
        <dbReference type="HAMAP-Rule" id="MF_00688"/>
    </source>
</evidence>
<comment type="function">
    <text evidence="8 15">Functions in the N-end rule pathway of protein degradation where it conjugates Leu, Phe and, less efficiently, Met from aminoacyl-tRNAs to the N-termini of proteins containing an N-terminal arginine or lysine.</text>
</comment>
<dbReference type="GO" id="GO:0030163">
    <property type="term" value="P:protein catabolic process"/>
    <property type="evidence" value="ECO:0007669"/>
    <property type="project" value="UniProtKB-UniRule"/>
</dbReference>
<evidence type="ECO:0000256" key="11">
    <source>
        <dbReference type="ARBA" id="ARBA00074372"/>
    </source>
</evidence>
<comment type="subcellular location">
    <subcellularLocation>
        <location evidence="1 15">Cytoplasm</location>
    </subcellularLocation>
</comment>
<evidence type="ECO:0000256" key="6">
    <source>
        <dbReference type="ARBA" id="ARBA00050652"/>
    </source>
</evidence>
<gene>
    <name evidence="15" type="primary">aat</name>
    <name evidence="16" type="ORF">BC343_23615</name>
</gene>
<dbReference type="NCBIfam" id="TIGR00667">
    <property type="entry name" value="aat"/>
    <property type="match status" value="1"/>
</dbReference>
<keyword evidence="17" id="KW-1185">Reference proteome</keyword>
<evidence type="ECO:0000313" key="16">
    <source>
        <dbReference type="EMBL" id="OOQ60589.1"/>
    </source>
</evidence>
<proteinExistence type="inferred from homology"/>
<dbReference type="Proteomes" id="UP000189739">
    <property type="component" value="Unassembled WGS sequence"/>
</dbReference>
<dbReference type="HAMAP" id="MF_00688">
    <property type="entry name" value="Leu_Phe_trans"/>
    <property type="match status" value="1"/>
</dbReference>
<dbReference type="OrthoDB" id="9790282at2"/>
<dbReference type="PANTHER" id="PTHR30098">
    <property type="entry name" value="LEUCYL/PHENYLALANYL-TRNA--PROTEIN TRANSFERASE"/>
    <property type="match status" value="1"/>
</dbReference>
<keyword evidence="4 15" id="KW-0012">Acyltransferase</keyword>
<dbReference type="InterPro" id="IPR004616">
    <property type="entry name" value="Leu/Phe-tRNA_Trfase"/>
</dbReference>
<dbReference type="EMBL" id="MBTF01000005">
    <property type="protein sequence ID" value="OOQ60589.1"/>
    <property type="molecule type" value="Genomic_DNA"/>
</dbReference>
<name>A0A1S9PI19_9SPHI</name>
<dbReference type="SUPFAM" id="SSF55729">
    <property type="entry name" value="Acyl-CoA N-acyltransferases (Nat)"/>
    <property type="match status" value="1"/>
</dbReference>
<comment type="similarity">
    <text evidence="9 15">Belongs to the L/F-transferase family.</text>
</comment>
<comment type="catalytic activity">
    <reaction evidence="5 15">
        <text>L-phenylalanyl-tRNA(Phe) + an N-terminal L-alpha-aminoacyl-[protein] = an N-terminal L-phenylalanyl-L-alpha-aminoacyl-[protein] + tRNA(Phe)</text>
        <dbReference type="Rhea" id="RHEA:43632"/>
        <dbReference type="Rhea" id="RHEA-COMP:9668"/>
        <dbReference type="Rhea" id="RHEA-COMP:9699"/>
        <dbReference type="Rhea" id="RHEA-COMP:10636"/>
        <dbReference type="Rhea" id="RHEA-COMP:10637"/>
        <dbReference type="ChEBI" id="CHEBI:78442"/>
        <dbReference type="ChEBI" id="CHEBI:78531"/>
        <dbReference type="ChEBI" id="CHEBI:78597"/>
        <dbReference type="ChEBI" id="CHEBI:83561"/>
        <dbReference type="EC" id="2.3.2.6"/>
    </reaction>
</comment>
<organism evidence="16 17">
    <name type="scientific">Mucilaginibacter pedocola</name>
    <dbReference type="NCBI Taxonomy" id="1792845"/>
    <lineage>
        <taxon>Bacteria</taxon>
        <taxon>Pseudomonadati</taxon>
        <taxon>Bacteroidota</taxon>
        <taxon>Sphingobacteriia</taxon>
        <taxon>Sphingobacteriales</taxon>
        <taxon>Sphingobacteriaceae</taxon>
        <taxon>Mucilaginibacter</taxon>
    </lineage>
</organism>
<dbReference type="Pfam" id="PF03588">
    <property type="entry name" value="Leu_Phe_trans"/>
    <property type="match status" value="1"/>
</dbReference>
<evidence type="ECO:0000256" key="9">
    <source>
        <dbReference type="ARBA" id="ARBA00061535"/>
    </source>
</evidence>
<dbReference type="PANTHER" id="PTHR30098:SF2">
    <property type="entry name" value="LEUCYL_PHENYLALANYL-TRNA--PROTEIN TRANSFERASE"/>
    <property type="match status" value="1"/>
</dbReference>
<dbReference type="InterPro" id="IPR042203">
    <property type="entry name" value="Leu/Phe-tRNA_Trfase_C"/>
</dbReference>
<comment type="caution">
    <text evidence="16">The sequence shown here is derived from an EMBL/GenBank/DDBJ whole genome shotgun (WGS) entry which is preliminary data.</text>
</comment>
<dbReference type="GO" id="GO:0005737">
    <property type="term" value="C:cytoplasm"/>
    <property type="evidence" value="ECO:0007669"/>
    <property type="project" value="UniProtKB-SubCell"/>
</dbReference>
<comment type="catalytic activity">
    <reaction evidence="6 15">
        <text>N-terminal L-arginyl-[protein] + L-leucyl-tRNA(Leu) = N-terminal L-leucyl-L-arginyl-[protein] + tRNA(Leu) + H(+)</text>
        <dbReference type="Rhea" id="RHEA:50416"/>
        <dbReference type="Rhea" id="RHEA-COMP:9613"/>
        <dbReference type="Rhea" id="RHEA-COMP:9622"/>
        <dbReference type="Rhea" id="RHEA-COMP:12672"/>
        <dbReference type="Rhea" id="RHEA-COMP:12673"/>
        <dbReference type="ChEBI" id="CHEBI:15378"/>
        <dbReference type="ChEBI" id="CHEBI:64719"/>
        <dbReference type="ChEBI" id="CHEBI:78442"/>
        <dbReference type="ChEBI" id="CHEBI:78494"/>
        <dbReference type="ChEBI" id="CHEBI:133044"/>
        <dbReference type="EC" id="2.3.2.6"/>
    </reaction>
</comment>
<keyword evidence="3 15" id="KW-0808">Transferase</keyword>